<dbReference type="EMBL" id="SACK01000001">
    <property type="protein sequence ID" value="RVU02584.1"/>
    <property type="molecule type" value="Genomic_DNA"/>
</dbReference>
<evidence type="ECO:0008006" key="3">
    <source>
        <dbReference type="Google" id="ProtNLM"/>
    </source>
</evidence>
<dbReference type="Proteomes" id="UP000282759">
    <property type="component" value="Unassembled WGS sequence"/>
</dbReference>
<dbReference type="AlphaFoldDB" id="A0A437MY38"/>
<dbReference type="RefSeq" id="WP_127702951.1">
    <property type="nucleotide sequence ID" value="NZ_SACK01000001.1"/>
</dbReference>
<protein>
    <recommendedName>
        <fullName evidence="3">Glycosyltransferase family 1 protein</fullName>
    </recommendedName>
</protein>
<gene>
    <name evidence="1" type="ORF">EOD41_01190</name>
</gene>
<name>A0A437MY38_9SPHI</name>
<evidence type="ECO:0000313" key="1">
    <source>
        <dbReference type="EMBL" id="RVU02584.1"/>
    </source>
</evidence>
<dbReference type="OrthoDB" id="596635at2"/>
<sequence length="65" mass="7544">MKNITPKRKTRVLFFAEILTEGHDGATRTMFQLLKRIHASQFEYLFICGVGPDELYGFECFKMPA</sequence>
<comment type="caution">
    <text evidence="1">The sequence shown here is derived from an EMBL/GenBank/DDBJ whole genome shotgun (WGS) entry which is preliminary data.</text>
</comment>
<proteinExistence type="predicted"/>
<keyword evidence="2" id="KW-1185">Reference proteome</keyword>
<reference evidence="1 2" key="1">
    <citation type="submission" date="2019-01" db="EMBL/GenBank/DDBJ databases">
        <authorList>
            <person name="Chen W.-M."/>
        </authorList>
    </citation>
    <scope>NUCLEOTIDE SEQUENCE [LARGE SCALE GENOMIC DNA]</scope>
    <source>
        <strain evidence="1 2">YBJ-36</strain>
    </source>
</reference>
<evidence type="ECO:0000313" key="2">
    <source>
        <dbReference type="Proteomes" id="UP000282759"/>
    </source>
</evidence>
<accession>A0A437MY38</accession>
<organism evidence="1 2">
    <name type="scientific">Mucilaginibacter limnophilus</name>
    <dbReference type="NCBI Taxonomy" id="1932778"/>
    <lineage>
        <taxon>Bacteria</taxon>
        <taxon>Pseudomonadati</taxon>
        <taxon>Bacteroidota</taxon>
        <taxon>Sphingobacteriia</taxon>
        <taxon>Sphingobacteriales</taxon>
        <taxon>Sphingobacteriaceae</taxon>
        <taxon>Mucilaginibacter</taxon>
    </lineage>
</organism>